<accession>A0A6A6E837</accession>
<dbReference type="EC" id="3.1.1.-" evidence="3"/>
<dbReference type="PROSITE" id="PS00122">
    <property type="entry name" value="CARBOXYLESTERASE_B_1"/>
    <property type="match status" value="1"/>
</dbReference>
<keyword evidence="7" id="KW-1185">Reference proteome</keyword>
<evidence type="ECO:0000256" key="2">
    <source>
        <dbReference type="ARBA" id="ARBA00022801"/>
    </source>
</evidence>
<keyword evidence="4" id="KW-0732">Signal</keyword>
<evidence type="ECO:0000256" key="3">
    <source>
        <dbReference type="RuleBase" id="RU361235"/>
    </source>
</evidence>
<dbReference type="PANTHER" id="PTHR11559">
    <property type="entry name" value="CARBOXYLESTERASE"/>
    <property type="match status" value="1"/>
</dbReference>
<dbReference type="AlphaFoldDB" id="A0A6A6E837"/>
<dbReference type="EMBL" id="ML994625">
    <property type="protein sequence ID" value="KAF2187964.1"/>
    <property type="molecule type" value="Genomic_DNA"/>
</dbReference>
<feature type="signal peptide" evidence="4">
    <location>
        <begin position="1"/>
        <end position="15"/>
    </location>
</feature>
<reference evidence="6" key="1">
    <citation type="journal article" date="2020" name="Stud. Mycol.">
        <title>101 Dothideomycetes genomes: a test case for predicting lifestyles and emergence of pathogens.</title>
        <authorList>
            <person name="Haridas S."/>
            <person name="Albert R."/>
            <person name="Binder M."/>
            <person name="Bloem J."/>
            <person name="Labutti K."/>
            <person name="Salamov A."/>
            <person name="Andreopoulos B."/>
            <person name="Baker S."/>
            <person name="Barry K."/>
            <person name="Bills G."/>
            <person name="Bluhm B."/>
            <person name="Cannon C."/>
            <person name="Castanera R."/>
            <person name="Culley D."/>
            <person name="Daum C."/>
            <person name="Ezra D."/>
            <person name="Gonzalez J."/>
            <person name="Henrissat B."/>
            <person name="Kuo A."/>
            <person name="Liang C."/>
            <person name="Lipzen A."/>
            <person name="Lutzoni F."/>
            <person name="Magnuson J."/>
            <person name="Mondo S."/>
            <person name="Nolan M."/>
            <person name="Ohm R."/>
            <person name="Pangilinan J."/>
            <person name="Park H.-J."/>
            <person name="Ramirez L."/>
            <person name="Alfaro M."/>
            <person name="Sun H."/>
            <person name="Tritt A."/>
            <person name="Yoshinaga Y."/>
            <person name="Zwiers L.-H."/>
            <person name="Turgeon B."/>
            <person name="Goodwin S."/>
            <person name="Spatafora J."/>
            <person name="Crous P."/>
            <person name="Grigoriev I."/>
        </authorList>
    </citation>
    <scope>NUCLEOTIDE SEQUENCE</scope>
    <source>
        <strain evidence="6">CBS 207.26</strain>
    </source>
</reference>
<gene>
    <name evidence="6" type="ORF">K469DRAFT_748773</name>
</gene>
<feature type="domain" description="Carboxylesterase type B" evidence="5">
    <location>
        <begin position="134"/>
        <end position="473"/>
    </location>
</feature>
<dbReference type="Pfam" id="PF00135">
    <property type="entry name" value="COesterase"/>
    <property type="match status" value="1"/>
</dbReference>
<dbReference type="Gene3D" id="3.40.50.1820">
    <property type="entry name" value="alpha/beta hydrolase"/>
    <property type="match status" value="2"/>
</dbReference>
<dbReference type="InterPro" id="IPR029058">
    <property type="entry name" value="AB_hydrolase_fold"/>
</dbReference>
<organism evidence="6 7">
    <name type="scientific">Zopfia rhizophila CBS 207.26</name>
    <dbReference type="NCBI Taxonomy" id="1314779"/>
    <lineage>
        <taxon>Eukaryota</taxon>
        <taxon>Fungi</taxon>
        <taxon>Dikarya</taxon>
        <taxon>Ascomycota</taxon>
        <taxon>Pezizomycotina</taxon>
        <taxon>Dothideomycetes</taxon>
        <taxon>Dothideomycetes incertae sedis</taxon>
        <taxon>Zopfiaceae</taxon>
        <taxon>Zopfia</taxon>
    </lineage>
</organism>
<evidence type="ECO:0000259" key="5">
    <source>
        <dbReference type="Pfam" id="PF00135"/>
    </source>
</evidence>
<dbReference type="InterPro" id="IPR019826">
    <property type="entry name" value="Carboxylesterase_B_AS"/>
</dbReference>
<dbReference type="InterPro" id="IPR002018">
    <property type="entry name" value="CarbesteraseB"/>
</dbReference>
<evidence type="ECO:0000313" key="7">
    <source>
        <dbReference type="Proteomes" id="UP000800200"/>
    </source>
</evidence>
<protein>
    <recommendedName>
        <fullName evidence="3">Carboxylic ester hydrolase</fullName>
        <ecNumber evidence="3">3.1.1.-</ecNumber>
    </recommendedName>
</protein>
<dbReference type="SUPFAM" id="SSF53474">
    <property type="entry name" value="alpha/beta-Hydrolases"/>
    <property type="match status" value="1"/>
</dbReference>
<dbReference type="InterPro" id="IPR050309">
    <property type="entry name" value="Type-B_Carboxylest/Lipase"/>
</dbReference>
<keyword evidence="2 3" id="KW-0378">Hydrolase</keyword>
<sequence>MILPFSGLLATIAYASPIIAQNSPVVDLGYTKYLGTNNSTLSLNTYFGIKFAQAPTGSLRWKAPVPVSESQNSSNTSIINATTPGASCIQGFPFWITPSLPVRPPGSEDCLLLNVIQPSHLISNTSARLPVVVYRLGAYGFLWSDEISEDGASNAALLDQRLALEWVQRHIEAFGGDPEKVTIWGGSAGGGSVTDQMVMYGGVEKPPFNAAIAEFPWWQQFLRKEQLQRQYGHLLDAANCTDLGCLRELDEERLAVATQATYTSGYADGLYGYGNYYYGPYVDGKIIQDLPSREFKKGRFTKVPMLVDRDMYEGASFTNTSITTTEEEIMDLKVQFPYADQAFTEKLWELYPASGFNSTFWRRSAWFGDATIHCPTYYIASSLTPSNLKTYKLIFNAGTQVHAATGPFLSEFPSELGHSPAENATIGLFMKDWYASFIVSGDPNVNPWSGVKKPYWPVYGNEGDVMMVNYTDIGGVNDGAFDRGERCEFWWENGDVAQN</sequence>
<evidence type="ECO:0000313" key="6">
    <source>
        <dbReference type="EMBL" id="KAF2187964.1"/>
    </source>
</evidence>
<dbReference type="OrthoDB" id="408631at2759"/>
<feature type="chain" id="PRO_5025618539" description="Carboxylic ester hydrolase" evidence="4">
    <location>
        <begin position="16"/>
        <end position="499"/>
    </location>
</feature>
<dbReference type="Proteomes" id="UP000800200">
    <property type="component" value="Unassembled WGS sequence"/>
</dbReference>
<dbReference type="GO" id="GO:0016787">
    <property type="term" value="F:hydrolase activity"/>
    <property type="evidence" value="ECO:0007669"/>
    <property type="project" value="UniProtKB-KW"/>
</dbReference>
<proteinExistence type="inferred from homology"/>
<name>A0A6A6E837_9PEZI</name>
<evidence type="ECO:0000256" key="4">
    <source>
        <dbReference type="SAM" id="SignalP"/>
    </source>
</evidence>
<evidence type="ECO:0000256" key="1">
    <source>
        <dbReference type="ARBA" id="ARBA00005964"/>
    </source>
</evidence>
<comment type="similarity">
    <text evidence="1 3">Belongs to the type-B carboxylesterase/lipase family.</text>
</comment>